<sequence>MDIEELCQQVMTSKEVVVPENAALIGGSKDNFLSVGCAVFRELAHSTQLSPDSRVLDIGSGLGRVAYPLAHFLKNGHYVGLEIVKDSVDFCQKNIVPLTAPKAHFEFIHTDIHNTFYNSSAKSELINYEFPDLGEFDVVFMSSVCTHLNNEDLLHYFKLVQQWTRSGGDFLATWFLVDNLAREQLLNPIKSHALPFDLSGKGPDYFLKSQDKSTAAVAYDVDYILDLYKSHSFTTISNMYLGPWSGVERHIGAFQDLIVARKD</sequence>
<dbReference type="EMBL" id="FNLN01000089">
    <property type="protein sequence ID" value="SDU38127.1"/>
    <property type="molecule type" value="Genomic_DNA"/>
</dbReference>
<dbReference type="OrthoDB" id="9782855at2"/>
<dbReference type="STRING" id="44577.ATY38_11630"/>
<dbReference type="EMBL" id="OCMU01000001">
    <property type="protein sequence ID" value="SOD19319.1"/>
    <property type="molecule type" value="Genomic_DNA"/>
</dbReference>
<dbReference type="Proteomes" id="UP000181998">
    <property type="component" value="Unassembled WGS sequence"/>
</dbReference>
<evidence type="ECO:0000313" key="7">
    <source>
        <dbReference type="Proteomes" id="UP000219335"/>
    </source>
</evidence>
<dbReference type="Proteomes" id="UP000219335">
    <property type="component" value="Unassembled WGS sequence"/>
</dbReference>
<dbReference type="Pfam" id="PF13847">
    <property type="entry name" value="Methyltransf_31"/>
    <property type="match status" value="1"/>
</dbReference>
<protein>
    <submittedName>
        <fullName evidence="2">Methyltransferase domain-containing protein</fullName>
    </submittedName>
</protein>
<keyword evidence="2" id="KW-0489">Methyltransferase</keyword>
<reference evidence="2 5" key="2">
    <citation type="submission" date="2016-10" db="EMBL/GenBank/DDBJ databases">
        <authorList>
            <person name="de Groot N.N."/>
        </authorList>
    </citation>
    <scope>NUCLEOTIDE SEQUENCE [LARGE SCALE GENOMIC DNA]</scope>
    <source>
        <strain evidence="2">Nm10</strain>
        <strain evidence="3 5">Nm9</strain>
    </source>
</reference>
<accession>A0A0S3AKW7</accession>
<dbReference type="GO" id="GO:0008168">
    <property type="term" value="F:methyltransferase activity"/>
    <property type="evidence" value="ECO:0007669"/>
    <property type="project" value="UniProtKB-KW"/>
</dbReference>
<dbReference type="InterPro" id="IPR029063">
    <property type="entry name" value="SAM-dependent_MTases_sf"/>
</dbReference>
<keyword evidence="2" id="KW-0808">Transferase</keyword>
<evidence type="ECO:0000313" key="3">
    <source>
        <dbReference type="EMBL" id="SEP69994.1"/>
    </source>
</evidence>
<dbReference type="AlphaFoldDB" id="A0A0S3AKW7"/>
<organism evidence="2 6">
    <name type="scientific">Nitrosomonas ureae</name>
    <dbReference type="NCBI Taxonomy" id="44577"/>
    <lineage>
        <taxon>Bacteria</taxon>
        <taxon>Pseudomonadati</taxon>
        <taxon>Pseudomonadota</taxon>
        <taxon>Betaproteobacteria</taxon>
        <taxon>Nitrosomonadales</taxon>
        <taxon>Nitrosomonadaceae</taxon>
        <taxon>Nitrosomonas</taxon>
    </lineage>
</organism>
<dbReference type="GO" id="GO:0032259">
    <property type="term" value="P:methylation"/>
    <property type="evidence" value="ECO:0007669"/>
    <property type="project" value="UniProtKB-KW"/>
</dbReference>
<dbReference type="InterPro" id="IPR025714">
    <property type="entry name" value="Methyltranfer_dom"/>
</dbReference>
<dbReference type="SUPFAM" id="SSF53335">
    <property type="entry name" value="S-adenosyl-L-methionine-dependent methyltransferases"/>
    <property type="match status" value="1"/>
</dbReference>
<dbReference type="CDD" id="cd02440">
    <property type="entry name" value="AdoMet_MTases"/>
    <property type="match status" value="1"/>
</dbReference>
<feature type="domain" description="Methyltransferase" evidence="1">
    <location>
        <begin position="50"/>
        <end position="173"/>
    </location>
</feature>
<evidence type="ECO:0000259" key="1">
    <source>
        <dbReference type="Pfam" id="PF13847"/>
    </source>
</evidence>
<evidence type="ECO:0000313" key="2">
    <source>
        <dbReference type="EMBL" id="SDU38127.1"/>
    </source>
</evidence>
<dbReference type="Proteomes" id="UP000182882">
    <property type="component" value="Unassembled WGS sequence"/>
</dbReference>
<dbReference type="KEGG" id="nur:ATY38_11630"/>
<evidence type="ECO:0000313" key="4">
    <source>
        <dbReference type="EMBL" id="SOD19319.1"/>
    </source>
</evidence>
<dbReference type="Gene3D" id="3.40.50.150">
    <property type="entry name" value="Vaccinia Virus protein VP39"/>
    <property type="match status" value="1"/>
</dbReference>
<reference evidence="6" key="1">
    <citation type="submission" date="2016-10" db="EMBL/GenBank/DDBJ databases">
        <authorList>
            <person name="Varghese N."/>
            <person name="Submissions S."/>
        </authorList>
    </citation>
    <scope>NUCLEOTIDE SEQUENCE [LARGE SCALE GENOMIC DNA]</scope>
    <source>
        <strain evidence="6">Nm10</strain>
    </source>
</reference>
<keyword evidence="6" id="KW-1185">Reference proteome</keyword>
<gene>
    <name evidence="2" type="ORF">SAMN05216406_1891</name>
    <name evidence="3" type="ORF">SAMN05421510_100238</name>
    <name evidence="4" type="ORF">SAMN06297164_2298</name>
</gene>
<dbReference type="RefSeq" id="WP_062559451.1">
    <property type="nucleotide sequence ID" value="NZ_CP013341.1"/>
</dbReference>
<dbReference type="EMBL" id="FOFX01000002">
    <property type="protein sequence ID" value="SEP69994.1"/>
    <property type="molecule type" value="Genomic_DNA"/>
</dbReference>
<proteinExistence type="predicted"/>
<evidence type="ECO:0000313" key="6">
    <source>
        <dbReference type="Proteomes" id="UP000182882"/>
    </source>
</evidence>
<reference evidence="4 7" key="3">
    <citation type="submission" date="2017-09" db="EMBL/GenBank/DDBJ databases">
        <authorList>
            <person name="Ehlers B."/>
            <person name="Leendertz F.H."/>
        </authorList>
    </citation>
    <scope>NUCLEOTIDE SEQUENCE [LARGE SCALE GENOMIC DNA]</scope>
    <source>
        <strain evidence="4 7">Nm42</strain>
    </source>
</reference>
<name>A0A0S3AKW7_9PROT</name>
<evidence type="ECO:0000313" key="5">
    <source>
        <dbReference type="Proteomes" id="UP000181998"/>
    </source>
</evidence>